<dbReference type="InterPro" id="IPR001789">
    <property type="entry name" value="Sig_transdc_resp-reg_receiver"/>
</dbReference>
<keyword evidence="28" id="KW-0812">Transmembrane</keyword>
<keyword evidence="7" id="KW-0378">Hydrolase</keyword>
<comment type="catalytic activity">
    <reaction evidence="14">
        <text>2-oxo-ATP + H2O = 2-oxo-AMP + diphosphate + H(+)</text>
        <dbReference type="Rhea" id="RHEA:67392"/>
        <dbReference type="ChEBI" id="CHEBI:15377"/>
        <dbReference type="ChEBI" id="CHEBI:15378"/>
        <dbReference type="ChEBI" id="CHEBI:33019"/>
        <dbReference type="ChEBI" id="CHEBI:71395"/>
        <dbReference type="ChEBI" id="CHEBI:172878"/>
    </reaction>
    <physiologicalReaction direction="left-to-right" evidence="14">
        <dbReference type="Rhea" id="RHEA:67393"/>
    </physiologicalReaction>
</comment>
<dbReference type="Pfam" id="PF00293">
    <property type="entry name" value="NUDIX"/>
    <property type="match status" value="1"/>
</dbReference>
<dbReference type="GO" id="GO:0042262">
    <property type="term" value="P:DNA protection"/>
    <property type="evidence" value="ECO:0007669"/>
    <property type="project" value="InterPro"/>
</dbReference>
<protein>
    <recommendedName>
        <fullName evidence="16">Oxidized purine nucleoside triphosphate hydrolase</fullName>
        <ecNumber evidence="15">3.6.1.56</ecNumber>
    </recommendedName>
    <alternativeName>
        <fullName evidence="20">2-hydroxy-dATP diphosphatase</fullName>
    </alternativeName>
    <alternativeName>
        <fullName evidence="19">7,8-dihydro-8-oxoguanine triphosphatase</fullName>
    </alternativeName>
    <alternativeName>
        <fullName evidence="18">8-oxo-dGTPase</fullName>
    </alternativeName>
    <alternativeName>
        <fullName evidence="21">Methylated purine nucleoside triphosphate hydrolase</fullName>
    </alternativeName>
    <alternativeName>
        <fullName evidence="17">Nucleoside diphosphate-linked moiety X motif 1</fullName>
    </alternativeName>
</protein>
<keyword evidence="8" id="KW-0460">Magnesium</keyword>
<evidence type="ECO:0000256" key="8">
    <source>
        <dbReference type="ARBA" id="ARBA00022842"/>
    </source>
</evidence>
<feature type="compositionally biased region" description="Basic and acidic residues" evidence="27">
    <location>
        <begin position="963"/>
        <end position="987"/>
    </location>
</feature>
<feature type="modified residue" description="4-aspartylphosphate" evidence="26">
    <location>
        <position position="1068"/>
    </location>
</feature>
<evidence type="ECO:0000256" key="1">
    <source>
        <dbReference type="ARBA" id="ARBA00001946"/>
    </source>
</evidence>
<accession>A0A9P6YYL1</accession>
<evidence type="ECO:0000256" key="24">
    <source>
        <dbReference type="ARBA" id="ARBA00049032"/>
    </source>
</evidence>
<dbReference type="PANTHER" id="PTHR43758">
    <property type="entry name" value="7,8-DIHYDRO-8-OXOGUANINE TRIPHOSPHATASE"/>
    <property type="match status" value="1"/>
</dbReference>
<feature type="region of interest" description="Disordered" evidence="27">
    <location>
        <begin position="944"/>
        <end position="1014"/>
    </location>
</feature>
<keyword evidence="6" id="KW-0479">Metal-binding</keyword>
<evidence type="ECO:0000256" key="20">
    <source>
        <dbReference type="ARBA" id="ARBA00031927"/>
    </source>
</evidence>
<evidence type="ECO:0000256" key="21">
    <source>
        <dbReference type="ARBA" id="ARBA00032071"/>
    </source>
</evidence>
<evidence type="ECO:0000256" key="27">
    <source>
        <dbReference type="SAM" id="MobiDB-lite"/>
    </source>
</evidence>
<dbReference type="GO" id="GO:0008828">
    <property type="term" value="F:dATP diphosphatase activity"/>
    <property type="evidence" value="ECO:0007669"/>
    <property type="project" value="UniProtKB-EC"/>
</dbReference>
<dbReference type="InterPro" id="IPR000086">
    <property type="entry name" value="NUDIX_hydrolase_dom"/>
</dbReference>
<comment type="catalytic activity">
    <reaction evidence="23">
        <text>O(6)-methyl-dGTP + H2O = O(6)-methyl-dGMP + diphosphate + H(+)</text>
        <dbReference type="Rhea" id="RHEA:67600"/>
        <dbReference type="ChEBI" id="CHEBI:15377"/>
        <dbReference type="ChEBI" id="CHEBI:15378"/>
        <dbReference type="ChEBI" id="CHEBI:33019"/>
        <dbReference type="ChEBI" id="CHEBI:169974"/>
        <dbReference type="ChEBI" id="CHEBI:169975"/>
    </reaction>
    <physiologicalReaction direction="left-to-right" evidence="23">
        <dbReference type="Rhea" id="RHEA:67601"/>
    </physiologicalReaction>
</comment>
<organism evidence="31 32">
    <name type="scientific">Rhizopus delemar</name>
    <dbReference type="NCBI Taxonomy" id="936053"/>
    <lineage>
        <taxon>Eukaryota</taxon>
        <taxon>Fungi</taxon>
        <taxon>Fungi incertae sedis</taxon>
        <taxon>Mucoromycota</taxon>
        <taxon>Mucoromycotina</taxon>
        <taxon>Mucoromycetes</taxon>
        <taxon>Mucorales</taxon>
        <taxon>Mucorineae</taxon>
        <taxon>Rhizopodaceae</taxon>
        <taxon>Rhizopus</taxon>
    </lineage>
</organism>
<dbReference type="GO" id="GO:0008413">
    <property type="term" value="F:8-oxo-7,8-dihydroguanosine triphosphate pyrophosphatase activity"/>
    <property type="evidence" value="ECO:0007669"/>
    <property type="project" value="InterPro"/>
</dbReference>
<dbReference type="Gene3D" id="3.40.50.2300">
    <property type="match status" value="1"/>
</dbReference>
<feature type="domain" description="Response regulatory" evidence="29">
    <location>
        <begin position="1019"/>
        <end position="1149"/>
    </location>
</feature>
<evidence type="ECO:0000256" key="6">
    <source>
        <dbReference type="ARBA" id="ARBA00022723"/>
    </source>
</evidence>
<evidence type="ECO:0000256" key="14">
    <source>
        <dbReference type="ARBA" id="ARBA00024596"/>
    </source>
</evidence>
<feature type="transmembrane region" description="Helical" evidence="28">
    <location>
        <begin position="298"/>
        <end position="314"/>
    </location>
</feature>
<feature type="transmembrane region" description="Helical" evidence="28">
    <location>
        <begin position="263"/>
        <end position="292"/>
    </location>
</feature>
<comment type="catalytic activity">
    <reaction evidence="12">
        <text>2-oxo-dATP + H2O = 2-oxo-dAMP + diphosphate + H(+)</text>
        <dbReference type="Rhea" id="RHEA:31583"/>
        <dbReference type="ChEBI" id="CHEBI:15377"/>
        <dbReference type="ChEBI" id="CHEBI:15378"/>
        <dbReference type="ChEBI" id="CHEBI:33019"/>
        <dbReference type="ChEBI" id="CHEBI:63212"/>
        <dbReference type="ChEBI" id="CHEBI:77897"/>
        <dbReference type="EC" id="3.6.1.56"/>
    </reaction>
    <physiologicalReaction direction="left-to-right" evidence="12">
        <dbReference type="Rhea" id="RHEA:31584"/>
    </physiologicalReaction>
</comment>
<comment type="catalytic activity">
    <reaction evidence="11">
        <text>8-oxo-dATP + H2O = 8-oxo-dAMP + diphosphate + H(+)</text>
        <dbReference type="Rhea" id="RHEA:65396"/>
        <dbReference type="ChEBI" id="CHEBI:15377"/>
        <dbReference type="ChEBI" id="CHEBI:15378"/>
        <dbReference type="ChEBI" id="CHEBI:33019"/>
        <dbReference type="ChEBI" id="CHEBI:71361"/>
        <dbReference type="ChEBI" id="CHEBI:172871"/>
    </reaction>
    <physiologicalReaction direction="left-to-right" evidence="11">
        <dbReference type="Rhea" id="RHEA:65397"/>
    </physiologicalReaction>
</comment>
<dbReference type="PANTHER" id="PTHR43758:SF2">
    <property type="entry name" value="OXIDIZED PURINE NUCLEOSIDE TRIPHOSPHATE HYDROLASE"/>
    <property type="match status" value="1"/>
</dbReference>
<dbReference type="SUPFAM" id="SSF52172">
    <property type="entry name" value="CheY-like"/>
    <property type="match status" value="1"/>
</dbReference>
<feature type="compositionally biased region" description="Polar residues" evidence="27">
    <location>
        <begin position="948"/>
        <end position="959"/>
    </location>
</feature>
<dbReference type="SMART" id="SM00448">
    <property type="entry name" value="REC"/>
    <property type="match status" value="1"/>
</dbReference>
<evidence type="ECO:0000256" key="18">
    <source>
        <dbReference type="ARBA" id="ARBA00030634"/>
    </source>
</evidence>
<evidence type="ECO:0000256" key="7">
    <source>
        <dbReference type="ARBA" id="ARBA00022801"/>
    </source>
</evidence>
<dbReference type="GO" id="GO:0005634">
    <property type="term" value="C:nucleus"/>
    <property type="evidence" value="ECO:0007669"/>
    <property type="project" value="UniProtKB-SubCell"/>
</dbReference>
<evidence type="ECO:0000256" key="15">
    <source>
        <dbReference type="ARBA" id="ARBA00026103"/>
    </source>
</evidence>
<keyword evidence="5 26" id="KW-0597">Phosphoprotein</keyword>
<evidence type="ECO:0000256" key="12">
    <source>
        <dbReference type="ARBA" id="ARBA00024459"/>
    </source>
</evidence>
<evidence type="ECO:0000259" key="29">
    <source>
        <dbReference type="PROSITE" id="PS50110"/>
    </source>
</evidence>
<evidence type="ECO:0000256" key="23">
    <source>
        <dbReference type="ARBA" id="ARBA00048894"/>
    </source>
</evidence>
<feature type="compositionally biased region" description="Low complexity" evidence="27">
    <location>
        <begin position="702"/>
        <end position="712"/>
    </location>
</feature>
<dbReference type="GO" id="GO:0000156">
    <property type="term" value="F:phosphorelay response regulator activity"/>
    <property type="evidence" value="ECO:0007669"/>
    <property type="project" value="UniProtKB-ARBA"/>
</dbReference>
<evidence type="ECO:0000256" key="2">
    <source>
        <dbReference type="ARBA" id="ARBA00004123"/>
    </source>
</evidence>
<evidence type="ECO:0000256" key="10">
    <source>
        <dbReference type="ARBA" id="ARBA00023242"/>
    </source>
</evidence>
<dbReference type="PROSITE" id="PS51462">
    <property type="entry name" value="NUDIX"/>
    <property type="match status" value="1"/>
</dbReference>
<evidence type="ECO:0000313" key="31">
    <source>
        <dbReference type="EMBL" id="KAG1566775.1"/>
    </source>
</evidence>
<evidence type="ECO:0000256" key="16">
    <source>
        <dbReference type="ARBA" id="ARBA00026218"/>
    </source>
</evidence>
<name>A0A9P6YYL1_9FUNG</name>
<dbReference type="AlphaFoldDB" id="A0A9P6YYL1"/>
<dbReference type="Proteomes" id="UP000740926">
    <property type="component" value="Unassembled WGS sequence"/>
</dbReference>
<keyword evidence="28" id="KW-1133">Transmembrane helix</keyword>
<evidence type="ECO:0000256" key="26">
    <source>
        <dbReference type="PROSITE-ProRule" id="PRU00169"/>
    </source>
</evidence>
<dbReference type="EMBL" id="JAANIU010001626">
    <property type="protein sequence ID" value="KAG1566775.1"/>
    <property type="molecule type" value="Genomic_DNA"/>
</dbReference>
<comment type="catalytic activity">
    <reaction evidence="13">
        <text>8-oxo-dGTP + H2O = 8-oxo-dGMP + diphosphate + H(+)</text>
        <dbReference type="Rhea" id="RHEA:31575"/>
        <dbReference type="ChEBI" id="CHEBI:15377"/>
        <dbReference type="ChEBI" id="CHEBI:15378"/>
        <dbReference type="ChEBI" id="CHEBI:33019"/>
        <dbReference type="ChEBI" id="CHEBI:63224"/>
        <dbReference type="ChEBI" id="CHEBI:77896"/>
    </reaction>
    <physiologicalReaction direction="left-to-right" evidence="13">
        <dbReference type="Rhea" id="RHEA:31576"/>
    </physiologicalReaction>
</comment>
<evidence type="ECO:0000256" key="11">
    <source>
        <dbReference type="ARBA" id="ARBA00024448"/>
    </source>
</evidence>
<dbReference type="SUPFAM" id="SSF55811">
    <property type="entry name" value="Nudix"/>
    <property type="match status" value="1"/>
</dbReference>
<comment type="subcellular location">
    <subcellularLocation>
        <location evidence="2">Nucleus</location>
    </subcellularLocation>
</comment>
<proteinExistence type="inferred from homology"/>
<dbReference type="CDD" id="cd17546">
    <property type="entry name" value="REC_hyHK_CKI1_RcsC-like"/>
    <property type="match status" value="1"/>
</dbReference>
<evidence type="ECO:0000256" key="4">
    <source>
        <dbReference type="ARBA" id="ARBA00011245"/>
    </source>
</evidence>
<comment type="catalytic activity">
    <reaction evidence="24">
        <text>N(6)-methyl-dATP + H2O = N(6)-methyl-dAMP + diphosphate + H(+)</text>
        <dbReference type="Rhea" id="RHEA:67604"/>
        <dbReference type="ChEBI" id="CHEBI:15377"/>
        <dbReference type="ChEBI" id="CHEBI:15378"/>
        <dbReference type="ChEBI" id="CHEBI:33019"/>
        <dbReference type="ChEBI" id="CHEBI:169976"/>
        <dbReference type="ChEBI" id="CHEBI:172872"/>
    </reaction>
    <physiologicalReaction direction="left-to-right" evidence="24">
        <dbReference type="Rhea" id="RHEA:67605"/>
    </physiologicalReaction>
</comment>
<dbReference type="Gene3D" id="3.90.79.10">
    <property type="entry name" value="Nucleoside Triphosphate Pyrophosphohydrolase"/>
    <property type="match status" value="1"/>
</dbReference>
<reference evidence="31 32" key="1">
    <citation type="journal article" date="2020" name="Microb. Genom.">
        <title>Genetic diversity of clinical and environmental Mucorales isolates obtained from an investigation of mucormycosis cases among solid organ transplant recipients.</title>
        <authorList>
            <person name="Nguyen M.H."/>
            <person name="Kaul D."/>
            <person name="Muto C."/>
            <person name="Cheng S.J."/>
            <person name="Richter R.A."/>
            <person name="Bruno V.M."/>
            <person name="Liu G."/>
            <person name="Beyhan S."/>
            <person name="Sundermann A.J."/>
            <person name="Mounaud S."/>
            <person name="Pasculle A.W."/>
            <person name="Nierman W.C."/>
            <person name="Driscoll E."/>
            <person name="Cumbie R."/>
            <person name="Clancy C.J."/>
            <person name="Dupont C.L."/>
        </authorList>
    </citation>
    <scope>NUCLEOTIDE SEQUENCE [LARGE SCALE GENOMIC DNA]</scope>
    <source>
        <strain evidence="31 32">GL24</strain>
    </source>
</reference>
<comment type="similarity">
    <text evidence="3">Belongs to the Nudix hydrolase family.</text>
</comment>
<feature type="region of interest" description="Disordered" evidence="27">
    <location>
        <begin position="688"/>
        <end position="715"/>
    </location>
</feature>
<comment type="catalytic activity">
    <reaction evidence="22">
        <text>N(6)-methyl-ATP + H2O = N(6)-methyl-AMP + diphosphate + H(+)</text>
        <dbReference type="Rhea" id="RHEA:67608"/>
        <dbReference type="ChEBI" id="CHEBI:15377"/>
        <dbReference type="ChEBI" id="CHEBI:15378"/>
        <dbReference type="ChEBI" id="CHEBI:33019"/>
        <dbReference type="ChEBI" id="CHEBI:144842"/>
        <dbReference type="ChEBI" id="CHEBI:172873"/>
    </reaction>
    <physiologicalReaction direction="left-to-right" evidence="22">
        <dbReference type="Rhea" id="RHEA:67609"/>
    </physiologicalReaction>
</comment>
<evidence type="ECO:0000256" key="22">
    <source>
        <dbReference type="ARBA" id="ARBA00048002"/>
    </source>
</evidence>
<dbReference type="GO" id="GO:0046872">
    <property type="term" value="F:metal ion binding"/>
    <property type="evidence" value="ECO:0007669"/>
    <property type="project" value="UniProtKB-KW"/>
</dbReference>
<keyword evidence="10" id="KW-0539">Nucleus</keyword>
<dbReference type="EC" id="3.6.1.56" evidence="15"/>
<evidence type="ECO:0000256" key="5">
    <source>
        <dbReference type="ARBA" id="ARBA00022553"/>
    </source>
</evidence>
<sequence>MPLITSQKQLTLILTLDRKERKVLLGMKKRGFGVGKYNGFGGKVEKGETIEEGAKRELLEEAGIEALDMHQVAINLFTFENDPVGLQVHIYVVESFKGEPVETEEMKPEWFDYENIPFDQMWADDKQWFPFIIEHQQNFIGYFHFAQDQATILKQKIQMVDDKHVLTESDLKYVMSHTSESGVNQKKQNPEKTNTMPSFDTYGAQKENRLSQLLLPKHKNTSNHRPRLANLTAQKKEKEEENRAINIQLPVERSKHIQKEITIMILTAIILNLVYAPTWQTVFWVIGLLFWFDWSNRWVITYSQYICIFMALFTHDDAWLYKLVPLTSCFLFNTAERIFNASQLELEHQAQQHQLTVNKAINDYSHRRDMFVSITSRDIGDASAMITATLEQFAPPSILSNTYELLSACSMAVPITTISAINTTVKQACHIGSQLKVLSDMLSEHVKPKKTIETTAHHSFNIGELVQNVGDALAGLSAKLGIHFIIYHMDNGLHYTNIIGDEDATRHALVHLLRNLFEGCTPGACIEFGLNIASITESPKVRVTFDIIQTASPAIPAGVSTSVPLIPNANFTEQLIHYIGGTLVIEDSEKNKIRVQVTMDVFPGGSGDQRLILIEKPSQILEKQLENIRFSNEPTLNDLTQFVSNLKGVRLVLHAPEKSVFAKHLTSSLTHWNTDISHIPVSSTYISDGERLNMSPTPQRTVSSSSKVPSPVTEEDHIHSIPPAFILIDDDIMILENKLREFRDQPPIHRRSRKSKSRPSDNILFQGTTIAIIYFTSLSNYKRVRDTIQWFSTMPSPAYMPRVVVVPKPAGPRRFLTALHTAWINAVVEPYFIPIATSPLSPFVARTALTPSPCGQTDSSSGSFVTPGGFFTPHERLSPGRKMRLHSPNYIDVDRGNYFTPRNTSTNGNHNANITSPLGVVTNANEATTQRRARAHSNARKTLIELSKTPSPQSENRTTAPVIEDKSNGDQNKNEDGIKSKEDEIKQTAKSKMNFNISNRKRKEKNNSKSSAKTSPPITVLIVEDNIINQAILSTWMKKHGIKFSVASDGKEAVEKWRGGGFHLILMDIQLPVMDGIQATKAIRDIEKEEKIGVLPSTSMEFQSPVIIVALTASSLESDRQAALAAGCNDFLTKPVSLEWLEKKIMEWGCMQALIDFEGWKKWRRNKKKDERAKEDDRYKAEKQVLAERTRVLLKDTSRAIILSGVNKVQSNQIDSILKQLEARENNSKDNNS</sequence>
<dbReference type="FunFam" id="3.40.50.2300:FF:000146">
    <property type="entry name" value="Putative two-component response regulator SSK1p"/>
    <property type="match status" value="1"/>
</dbReference>
<gene>
    <name evidence="31" type="ORF">G6F50_008832</name>
</gene>
<dbReference type="InterPro" id="IPR011006">
    <property type="entry name" value="CheY-like_superfamily"/>
</dbReference>
<comment type="subunit">
    <text evidence="4">Monomer.</text>
</comment>
<evidence type="ECO:0000259" key="30">
    <source>
        <dbReference type="PROSITE" id="PS51462"/>
    </source>
</evidence>
<dbReference type="GO" id="GO:0005737">
    <property type="term" value="C:cytoplasm"/>
    <property type="evidence" value="ECO:0007669"/>
    <property type="project" value="TreeGrafter"/>
</dbReference>
<dbReference type="CDD" id="cd03427">
    <property type="entry name" value="NUDIX_MTH1_Nudt1"/>
    <property type="match status" value="1"/>
</dbReference>
<dbReference type="InterPro" id="IPR020084">
    <property type="entry name" value="NUDIX_hydrolase_CS"/>
</dbReference>
<evidence type="ECO:0000256" key="28">
    <source>
        <dbReference type="SAM" id="Phobius"/>
    </source>
</evidence>
<dbReference type="InterPro" id="IPR003563">
    <property type="entry name" value="8ODP"/>
</dbReference>
<dbReference type="PRINTS" id="PR01403">
    <property type="entry name" value="8OXTPHPHTASE"/>
</dbReference>
<comment type="function">
    <text evidence="25">Oxidized purine nucleoside triphosphate hydrolase which is a prominent sanitizer of the oxidized nucleotide pool. Catalyzes the hydrolysis of 2-oxo-dATP (2-hydroxy-dATP) into 2-oxo-dAMP. Also has a significant hydrolase activity toward 2-oxo-ATP, 8-oxo-dGTP and 8-oxo-dATP. Through the hydrolysis of oxidized purine nucleoside triphosphates, prevents their incorporation into DNA and the subsequent transversions A:T to C:G and G:C to T:A. Also catalyzes the hydrolysis of methylated purine nucleoside triphosphate preventing their integration into DNA. Through this antimutagenic activity protects cells from oxidative stress.</text>
</comment>
<keyword evidence="32" id="KW-1185">Reference proteome</keyword>
<comment type="cofactor">
    <cofactor evidence="1">
        <name>Mg(2+)</name>
        <dbReference type="ChEBI" id="CHEBI:18420"/>
    </cofactor>
</comment>
<evidence type="ECO:0000256" key="25">
    <source>
        <dbReference type="ARBA" id="ARBA00053094"/>
    </source>
</evidence>
<dbReference type="PROSITE" id="PS00893">
    <property type="entry name" value="NUDIX_BOX"/>
    <property type="match status" value="1"/>
</dbReference>
<evidence type="ECO:0000256" key="19">
    <source>
        <dbReference type="ARBA" id="ARBA00030682"/>
    </source>
</evidence>
<dbReference type="InterPro" id="IPR015797">
    <property type="entry name" value="NUDIX_hydrolase-like_dom_sf"/>
</dbReference>
<evidence type="ECO:0000313" key="32">
    <source>
        <dbReference type="Proteomes" id="UP000740926"/>
    </source>
</evidence>
<evidence type="ECO:0000256" key="13">
    <source>
        <dbReference type="ARBA" id="ARBA00024486"/>
    </source>
</evidence>
<dbReference type="PROSITE" id="PS50110">
    <property type="entry name" value="RESPONSE_REGULATORY"/>
    <property type="match status" value="1"/>
</dbReference>
<feature type="domain" description="Nudix hydrolase" evidence="30">
    <location>
        <begin position="6"/>
        <end position="134"/>
    </location>
</feature>
<evidence type="ECO:0000256" key="9">
    <source>
        <dbReference type="ARBA" id="ARBA00023012"/>
    </source>
</evidence>
<evidence type="ECO:0000256" key="17">
    <source>
        <dbReference type="ARBA" id="ARBA00029673"/>
    </source>
</evidence>
<keyword evidence="9" id="KW-0902">Two-component regulatory system</keyword>
<keyword evidence="28" id="KW-0472">Membrane</keyword>
<evidence type="ECO:0000256" key="3">
    <source>
        <dbReference type="ARBA" id="ARBA00005582"/>
    </source>
</evidence>
<comment type="caution">
    <text evidence="31">The sequence shown here is derived from an EMBL/GenBank/DDBJ whole genome shotgun (WGS) entry which is preliminary data.</text>
</comment>
<dbReference type="Pfam" id="PF00072">
    <property type="entry name" value="Response_reg"/>
    <property type="match status" value="1"/>
</dbReference>